<dbReference type="InterPro" id="IPR036880">
    <property type="entry name" value="Kunitz_BPTI_sf"/>
</dbReference>
<dbReference type="OMA" id="MRCFAIL"/>
<dbReference type="Pfam" id="PF00014">
    <property type="entry name" value="Kunitz_BPTI"/>
    <property type="match status" value="1"/>
</dbReference>
<name>A0A8C6Y3L8_NAJNA</name>
<keyword evidence="8" id="KW-1185">Reference proteome</keyword>
<dbReference type="GO" id="GO:0044483">
    <property type="term" value="P:venom-mediated perturbation of hemostasis"/>
    <property type="evidence" value="ECO:0007669"/>
    <property type="project" value="UniProtKB-ARBA"/>
</dbReference>
<dbReference type="GO" id="GO:0005615">
    <property type="term" value="C:extracellular space"/>
    <property type="evidence" value="ECO:0007669"/>
    <property type="project" value="TreeGrafter"/>
</dbReference>
<dbReference type="PROSITE" id="PS00280">
    <property type="entry name" value="BPTI_KUNITZ_1"/>
    <property type="match status" value="1"/>
</dbReference>
<dbReference type="Ensembl" id="ENSNNAT00000024532.1">
    <property type="protein sequence ID" value="ENSNNAP00000023400.1"/>
    <property type="gene ID" value="ENSNNAG00000015412.1"/>
</dbReference>
<evidence type="ECO:0000259" key="6">
    <source>
        <dbReference type="PROSITE" id="PS50279"/>
    </source>
</evidence>
<dbReference type="Gene3D" id="4.10.410.10">
    <property type="entry name" value="Pancreatic trypsin inhibitor Kunitz domain"/>
    <property type="match status" value="1"/>
</dbReference>
<dbReference type="FunFam" id="4.10.410.10:FF:000021">
    <property type="entry name" value="Serine protease inhibitor, putative"/>
    <property type="match status" value="1"/>
</dbReference>
<evidence type="ECO:0000256" key="1">
    <source>
        <dbReference type="ARBA" id="ARBA00004613"/>
    </source>
</evidence>
<dbReference type="AlphaFoldDB" id="A0A8C6Y3L8"/>
<accession>A0A8C6Y3L8</accession>
<dbReference type="InterPro" id="IPR002223">
    <property type="entry name" value="Kunitz_BPTI"/>
</dbReference>
<dbReference type="PANTHER" id="PTHR10083:SF383">
    <property type="entry name" value="BPTI_KUNITZ INHIBITOR DOMAIN-CONTAINING PROTEIN"/>
    <property type="match status" value="1"/>
</dbReference>
<dbReference type="InterPro" id="IPR050098">
    <property type="entry name" value="TFPI/VKTCI-like"/>
</dbReference>
<protein>
    <recommendedName>
        <fullName evidence="6">BPTI/Kunitz inhibitor domain-containing protein</fullName>
    </recommendedName>
</protein>
<evidence type="ECO:0000313" key="7">
    <source>
        <dbReference type="Ensembl" id="ENSNNAP00000023400.1"/>
    </source>
</evidence>
<evidence type="ECO:0000313" key="8">
    <source>
        <dbReference type="Proteomes" id="UP000694559"/>
    </source>
</evidence>
<keyword evidence="3" id="KW-0964">Secreted</keyword>
<dbReference type="InterPro" id="IPR020901">
    <property type="entry name" value="Prtase_inh_Kunz-CS"/>
</dbReference>
<comment type="similarity">
    <text evidence="2">Belongs to the venom Kunitz-type family.</text>
</comment>
<dbReference type="CDD" id="cd22608">
    <property type="entry name" value="Kunitz_PPTI-like"/>
    <property type="match status" value="1"/>
</dbReference>
<reference evidence="7" key="2">
    <citation type="submission" date="2025-09" db="UniProtKB">
        <authorList>
            <consortium name="Ensembl"/>
        </authorList>
    </citation>
    <scope>IDENTIFICATION</scope>
</reference>
<evidence type="ECO:0000256" key="5">
    <source>
        <dbReference type="ARBA" id="ARBA00023157"/>
    </source>
</evidence>
<organism evidence="7 8">
    <name type="scientific">Naja naja</name>
    <name type="common">Indian cobra</name>
    <dbReference type="NCBI Taxonomy" id="35670"/>
    <lineage>
        <taxon>Eukaryota</taxon>
        <taxon>Metazoa</taxon>
        <taxon>Chordata</taxon>
        <taxon>Craniata</taxon>
        <taxon>Vertebrata</taxon>
        <taxon>Euteleostomi</taxon>
        <taxon>Lepidosauria</taxon>
        <taxon>Squamata</taxon>
        <taxon>Bifurcata</taxon>
        <taxon>Unidentata</taxon>
        <taxon>Episquamata</taxon>
        <taxon>Toxicofera</taxon>
        <taxon>Serpentes</taxon>
        <taxon>Colubroidea</taxon>
        <taxon>Elapidae</taxon>
        <taxon>Elapinae</taxon>
        <taxon>Naja</taxon>
    </lineage>
</organism>
<evidence type="ECO:0000256" key="4">
    <source>
        <dbReference type="ARBA" id="ARBA00022690"/>
    </source>
</evidence>
<dbReference type="GeneTree" id="ENSGT01000000215699"/>
<reference evidence="7" key="1">
    <citation type="submission" date="2025-08" db="UniProtKB">
        <authorList>
            <consortium name="Ensembl"/>
        </authorList>
    </citation>
    <scope>IDENTIFICATION</scope>
</reference>
<dbReference type="SUPFAM" id="SSF57362">
    <property type="entry name" value="BPTI-like"/>
    <property type="match status" value="1"/>
</dbReference>
<dbReference type="Proteomes" id="UP000694559">
    <property type="component" value="Unplaced"/>
</dbReference>
<dbReference type="GO" id="GO:0004867">
    <property type="term" value="F:serine-type endopeptidase inhibitor activity"/>
    <property type="evidence" value="ECO:0007669"/>
    <property type="project" value="InterPro"/>
</dbReference>
<keyword evidence="4" id="KW-0646">Protease inhibitor</keyword>
<feature type="domain" description="BPTI/Kunitz inhibitor" evidence="6">
    <location>
        <begin position="9"/>
        <end position="59"/>
    </location>
</feature>
<proteinExistence type="inferred from homology"/>
<keyword evidence="5" id="KW-1015">Disulfide bond</keyword>
<comment type="subcellular location">
    <subcellularLocation>
        <location evidence="1">Secreted</location>
    </subcellularLocation>
</comment>
<sequence length="62" mass="7124">TSRPTPRFCYLPAETGPCKARMPRFYYNPASKQCEKFNYGGCKGNDNNFKTLDQCRYTCVGK</sequence>
<evidence type="ECO:0000256" key="3">
    <source>
        <dbReference type="ARBA" id="ARBA00022525"/>
    </source>
</evidence>
<dbReference type="SMART" id="SM00131">
    <property type="entry name" value="KU"/>
    <property type="match status" value="1"/>
</dbReference>
<evidence type="ECO:0000256" key="2">
    <source>
        <dbReference type="ARBA" id="ARBA00008415"/>
    </source>
</evidence>
<dbReference type="PRINTS" id="PR00759">
    <property type="entry name" value="BASICPTASE"/>
</dbReference>
<dbReference type="PANTHER" id="PTHR10083">
    <property type="entry name" value="KUNITZ-TYPE PROTEASE INHIBITOR-RELATED"/>
    <property type="match status" value="1"/>
</dbReference>
<dbReference type="OrthoDB" id="4473401at2759"/>
<dbReference type="PROSITE" id="PS50279">
    <property type="entry name" value="BPTI_KUNITZ_2"/>
    <property type="match status" value="1"/>
</dbReference>